<sequence length="147" mass="15891">MTVTTTTHLNFRGRGAEALAFYRSVFGGQVTALTFADAHNLRSEGGLATAEEADQVMWGEVRSEDGFHVMVYDVPSALSYDPGDRPVYVSVRGAADAGDEVTRYWEGLRDGGTVQVDLGPAPWGAPLYGMLTDRFGVTWVLDVAAAW</sequence>
<dbReference type="PANTHER" id="PTHR33990">
    <property type="entry name" value="PROTEIN YJDN-RELATED"/>
    <property type="match status" value="1"/>
</dbReference>
<feature type="domain" description="Glyoxalase/fosfomycin resistance/dioxygenase" evidence="1">
    <location>
        <begin position="13"/>
        <end position="140"/>
    </location>
</feature>
<dbReference type="InterPro" id="IPR029068">
    <property type="entry name" value="Glyas_Bleomycin-R_OHBP_Dase"/>
</dbReference>
<evidence type="ECO:0000313" key="3">
    <source>
        <dbReference type="Proteomes" id="UP001595685"/>
    </source>
</evidence>
<evidence type="ECO:0000313" key="2">
    <source>
        <dbReference type="EMBL" id="MFC3686731.1"/>
    </source>
</evidence>
<dbReference type="SUPFAM" id="SSF54593">
    <property type="entry name" value="Glyoxalase/Bleomycin resistance protein/Dihydroxybiphenyl dioxygenase"/>
    <property type="match status" value="1"/>
</dbReference>
<organism evidence="2 3">
    <name type="scientific">Aquipuribacter hungaricus</name>
    <dbReference type="NCBI Taxonomy" id="545624"/>
    <lineage>
        <taxon>Bacteria</taxon>
        <taxon>Bacillati</taxon>
        <taxon>Actinomycetota</taxon>
        <taxon>Actinomycetes</taxon>
        <taxon>Micrococcales</taxon>
        <taxon>Intrasporangiaceae</taxon>
        <taxon>Aquipuribacter</taxon>
    </lineage>
</organism>
<accession>A0ABV7WDU1</accession>
<dbReference type="Pfam" id="PF00903">
    <property type="entry name" value="Glyoxalase"/>
    <property type="match status" value="1"/>
</dbReference>
<gene>
    <name evidence="2" type="ORF">ACFOLH_00075</name>
</gene>
<dbReference type="PANTHER" id="PTHR33990:SF1">
    <property type="entry name" value="PROTEIN YJDN"/>
    <property type="match status" value="1"/>
</dbReference>
<dbReference type="Proteomes" id="UP001595685">
    <property type="component" value="Unassembled WGS sequence"/>
</dbReference>
<dbReference type="Gene3D" id="3.10.180.10">
    <property type="entry name" value="2,3-Dihydroxybiphenyl 1,2-Dioxygenase, domain 1"/>
    <property type="match status" value="1"/>
</dbReference>
<name>A0ABV7WDU1_9MICO</name>
<dbReference type="EMBL" id="JBHRWW010000001">
    <property type="protein sequence ID" value="MFC3686731.1"/>
    <property type="molecule type" value="Genomic_DNA"/>
</dbReference>
<dbReference type="CDD" id="cd06588">
    <property type="entry name" value="PhnB_like"/>
    <property type="match status" value="1"/>
</dbReference>
<keyword evidence="3" id="KW-1185">Reference proteome</keyword>
<evidence type="ECO:0000259" key="1">
    <source>
        <dbReference type="Pfam" id="PF00903"/>
    </source>
</evidence>
<protein>
    <submittedName>
        <fullName evidence="2">VOC family protein</fullName>
    </submittedName>
</protein>
<dbReference type="InterPro" id="IPR004360">
    <property type="entry name" value="Glyas_Fos-R_dOase_dom"/>
</dbReference>
<comment type="caution">
    <text evidence="2">The sequence shown here is derived from an EMBL/GenBank/DDBJ whole genome shotgun (WGS) entry which is preliminary data.</text>
</comment>
<dbReference type="InterPro" id="IPR028973">
    <property type="entry name" value="PhnB-like"/>
</dbReference>
<proteinExistence type="predicted"/>
<reference evidence="3" key="1">
    <citation type="journal article" date="2019" name="Int. J. Syst. Evol. Microbiol.">
        <title>The Global Catalogue of Microorganisms (GCM) 10K type strain sequencing project: providing services to taxonomists for standard genome sequencing and annotation.</title>
        <authorList>
            <consortium name="The Broad Institute Genomics Platform"/>
            <consortium name="The Broad Institute Genome Sequencing Center for Infectious Disease"/>
            <person name="Wu L."/>
            <person name="Ma J."/>
        </authorList>
    </citation>
    <scope>NUCLEOTIDE SEQUENCE [LARGE SCALE GENOMIC DNA]</scope>
    <source>
        <strain evidence="3">NCAIM B.02333</strain>
    </source>
</reference>
<dbReference type="RefSeq" id="WP_340289031.1">
    <property type="nucleotide sequence ID" value="NZ_JBBEOI010000005.1"/>
</dbReference>